<gene>
    <name evidence="1" type="ORF">RHMOL_Rhmol11G0127200</name>
</gene>
<keyword evidence="2" id="KW-1185">Reference proteome</keyword>
<organism evidence="1 2">
    <name type="scientific">Rhododendron molle</name>
    <name type="common">Chinese azalea</name>
    <name type="synonym">Azalea mollis</name>
    <dbReference type="NCBI Taxonomy" id="49168"/>
    <lineage>
        <taxon>Eukaryota</taxon>
        <taxon>Viridiplantae</taxon>
        <taxon>Streptophyta</taxon>
        <taxon>Embryophyta</taxon>
        <taxon>Tracheophyta</taxon>
        <taxon>Spermatophyta</taxon>
        <taxon>Magnoliopsida</taxon>
        <taxon>eudicotyledons</taxon>
        <taxon>Gunneridae</taxon>
        <taxon>Pentapetalae</taxon>
        <taxon>asterids</taxon>
        <taxon>Ericales</taxon>
        <taxon>Ericaceae</taxon>
        <taxon>Ericoideae</taxon>
        <taxon>Rhodoreae</taxon>
        <taxon>Rhododendron</taxon>
    </lineage>
</organism>
<proteinExistence type="predicted"/>
<evidence type="ECO:0000313" key="2">
    <source>
        <dbReference type="Proteomes" id="UP001062846"/>
    </source>
</evidence>
<comment type="caution">
    <text evidence="1">The sequence shown here is derived from an EMBL/GenBank/DDBJ whole genome shotgun (WGS) entry which is preliminary data.</text>
</comment>
<evidence type="ECO:0000313" key="1">
    <source>
        <dbReference type="EMBL" id="KAI8531318.1"/>
    </source>
</evidence>
<reference evidence="1" key="1">
    <citation type="submission" date="2022-02" db="EMBL/GenBank/DDBJ databases">
        <title>Plant Genome Project.</title>
        <authorList>
            <person name="Zhang R.-G."/>
        </authorList>
    </citation>
    <scope>NUCLEOTIDE SEQUENCE</scope>
    <source>
        <strain evidence="1">AT1</strain>
    </source>
</reference>
<sequence>MNLITVALQLFDSSCNSDEDEKPSAFDFEDTIKDLFPEAPTYKMTFLISRRNQQLVQLHYPLALLQTLQCLKMMATEGASSKMTSVQYPSLDKPTYTSTKQSKAEVNKQLRHADVHSVKVNEGLECYQKLKTEEEDAQAEKKAVKD</sequence>
<name>A0ACC0LRF4_RHOML</name>
<dbReference type="EMBL" id="CM046398">
    <property type="protein sequence ID" value="KAI8531318.1"/>
    <property type="molecule type" value="Genomic_DNA"/>
</dbReference>
<accession>A0ACC0LRF4</accession>
<protein>
    <submittedName>
        <fullName evidence="1">Uncharacterized protein</fullName>
    </submittedName>
</protein>
<dbReference type="Proteomes" id="UP001062846">
    <property type="component" value="Chromosome 11"/>
</dbReference>